<evidence type="ECO:0000313" key="11">
    <source>
        <dbReference type="EMBL" id="PSL57518.1"/>
    </source>
</evidence>
<dbReference type="Gene3D" id="1.20.1250.20">
    <property type="entry name" value="MFS general substrate transporter like domains"/>
    <property type="match status" value="2"/>
</dbReference>
<organism evidence="11 12">
    <name type="scientific">Saccharothrix carnea</name>
    <dbReference type="NCBI Taxonomy" id="1280637"/>
    <lineage>
        <taxon>Bacteria</taxon>
        <taxon>Bacillati</taxon>
        <taxon>Actinomycetota</taxon>
        <taxon>Actinomycetes</taxon>
        <taxon>Pseudonocardiales</taxon>
        <taxon>Pseudonocardiaceae</taxon>
        <taxon>Saccharothrix</taxon>
    </lineage>
</organism>
<dbReference type="GO" id="GO:0005886">
    <property type="term" value="C:plasma membrane"/>
    <property type="evidence" value="ECO:0007669"/>
    <property type="project" value="UniProtKB-SubCell"/>
</dbReference>
<evidence type="ECO:0000256" key="4">
    <source>
        <dbReference type="ARBA" id="ARBA00022475"/>
    </source>
</evidence>
<dbReference type="PROSITE" id="PS50850">
    <property type="entry name" value="MFS"/>
    <property type="match status" value="1"/>
</dbReference>
<protein>
    <submittedName>
        <fullName evidence="11">SET family sugar efflux transporter-like MFS transporter</fullName>
    </submittedName>
</protein>
<feature type="transmembrane region" description="Helical" evidence="9">
    <location>
        <begin position="370"/>
        <end position="388"/>
    </location>
</feature>
<sequence>MPVLNKTPAPTRSHSFVPLVSMSLLTGVGYALAGPFLSLFLIKEVQAGPIAVGAFLLVSALASMLVSTLVGRLSDARAIRRTLLVVAGVSGAVGWVLFSVLREYWLLLVVAVTFWAVSSSQIPQMYAYARQLLERSGSAKAPLAMSGLRMTMSIAWVGGPPLGALLIGGGGFTWLFGVSAAIYVVAVLVALAWLPELGPSAAPTHEVAPRAGLRREMVLAALAFVLLQGATTVGVTAMPLFVTESLGGTTRDAGLVLGLCAALEIPLMLGFGALALRFNHRVLVLSGGVVALAYYTIMLLTQATWQVMAAQVLHAVVISAVMGVGISYFQDLAPDRPGYASTLFTNTYKTSAMLTGPLVGLAQHFGYRTAYGMGLVMSVLGLALLLAAKRRSVPPVAP</sequence>
<comment type="caution">
    <text evidence="11">The sequence shown here is derived from an EMBL/GenBank/DDBJ whole genome shotgun (WGS) entry which is preliminary data.</text>
</comment>
<accession>A0A2P8IGC4</accession>
<dbReference type="PANTHER" id="PTHR23535:SF2">
    <property type="entry name" value="SUGAR EFFLUX TRANSPORTER A-RELATED"/>
    <property type="match status" value="1"/>
</dbReference>
<evidence type="ECO:0000256" key="1">
    <source>
        <dbReference type="ARBA" id="ARBA00004651"/>
    </source>
</evidence>
<evidence type="ECO:0000256" key="5">
    <source>
        <dbReference type="ARBA" id="ARBA00022597"/>
    </source>
</evidence>
<evidence type="ECO:0000256" key="6">
    <source>
        <dbReference type="ARBA" id="ARBA00022692"/>
    </source>
</evidence>
<feature type="transmembrane region" description="Helical" evidence="9">
    <location>
        <begin position="307"/>
        <end position="329"/>
    </location>
</feature>
<comment type="similarity">
    <text evidence="2">Belongs to the major facilitator superfamily. Set transporter family.</text>
</comment>
<dbReference type="EMBL" id="PYAX01000002">
    <property type="protein sequence ID" value="PSL57518.1"/>
    <property type="molecule type" value="Genomic_DNA"/>
</dbReference>
<evidence type="ECO:0000259" key="10">
    <source>
        <dbReference type="PROSITE" id="PS50850"/>
    </source>
</evidence>
<feature type="transmembrane region" description="Helical" evidence="9">
    <location>
        <begin position="253"/>
        <end position="275"/>
    </location>
</feature>
<evidence type="ECO:0000313" key="12">
    <source>
        <dbReference type="Proteomes" id="UP000241118"/>
    </source>
</evidence>
<dbReference type="PANTHER" id="PTHR23535">
    <property type="entry name" value="SUGAR EFFLUX TRANSPORTER A-RELATED"/>
    <property type="match status" value="1"/>
</dbReference>
<keyword evidence="5" id="KW-0762">Sugar transport</keyword>
<dbReference type="Proteomes" id="UP000241118">
    <property type="component" value="Unassembled WGS sequence"/>
</dbReference>
<keyword evidence="3" id="KW-0813">Transport</keyword>
<dbReference type="Pfam" id="PF07690">
    <property type="entry name" value="MFS_1"/>
    <property type="match status" value="1"/>
</dbReference>
<feature type="transmembrane region" description="Helical" evidence="9">
    <location>
        <begin position="82"/>
        <end position="98"/>
    </location>
</feature>
<feature type="transmembrane region" description="Helical" evidence="9">
    <location>
        <begin position="16"/>
        <end position="42"/>
    </location>
</feature>
<evidence type="ECO:0000256" key="2">
    <source>
        <dbReference type="ARBA" id="ARBA00006523"/>
    </source>
</evidence>
<evidence type="ECO:0000256" key="9">
    <source>
        <dbReference type="SAM" id="Phobius"/>
    </source>
</evidence>
<dbReference type="InterPro" id="IPR020846">
    <property type="entry name" value="MFS_dom"/>
</dbReference>
<name>A0A2P8IGC4_SACCR</name>
<keyword evidence="7 9" id="KW-1133">Transmembrane helix</keyword>
<keyword evidence="6 9" id="KW-0812">Transmembrane</keyword>
<comment type="subcellular location">
    <subcellularLocation>
        <location evidence="1">Cell membrane</location>
        <topology evidence="1">Multi-pass membrane protein</topology>
    </subcellularLocation>
</comment>
<dbReference type="GO" id="GO:0022857">
    <property type="term" value="F:transmembrane transporter activity"/>
    <property type="evidence" value="ECO:0007669"/>
    <property type="project" value="InterPro"/>
</dbReference>
<dbReference type="SUPFAM" id="SSF103473">
    <property type="entry name" value="MFS general substrate transporter"/>
    <property type="match status" value="1"/>
</dbReference>
<keyword evidence="12" id="KW-1185">Reference proteome</keyword>
<dbReference type="InterPro" id="IPR036259">
    <property type="entry name" value="MFS_trans_sf"/>
</dbReference>
<evidence type="ECO:0000256" key="8">
    <source>
        <dbReference type="ARBA" id="ARBA00023136"/>
    </source>
</evidence>
<feature type="transmembrane region" description="Helical" evidence="9">
    <location>
        <begin position="150"/>
        <end position="168"/>
    </location>
</feature>
<evidence type="ECO:0000256" key="3">
    <source>
        <dbReference type="ARBA" id="ARBA00022448"/>
    </source>
</evidence>
<feature type="transmembrane region" description="Helical" evidence="9">
    <location>
        <begin position="48"/>
        <end position="70"/>
    </location>
</feature>
<dbReference type="CDD" id="cd17471">
    <property type="entry name" value="MFS_Set"/>
    <property type="match status" value="1"/>
</dbReference>
<feature type="transmembrane region" description="Helical" evidence="9">
    <location>
        <begin position="282"/>
        <end position="301"/>
    </location>
</feature>
<keyword evidence="4" id="KW-1003">Cell membrane</keyword>
<feature type="transmembrane region" description="Helical" evidence="9">
    <location>
        <begin position="104"/>
        <end position="129"/>
    </location>
</feature>
<evidence type="ECO:0000256" key="7">
    <source>
        <dbReference type="ARBA" id="ARBA00022989"/>
    </source>
</evidence>
<feature type="domain" description="Major facilitator superfamily (MFS) profile" evidence="10">
    <location>
        <begin position="15"/>
        <end position="393"/>
    </location>
</feature>
<dbReference type="InterPro" id="IPR011701">
    <property type="entry name" value="MFS"/>
</dbReference>
<feature type="transmembrane region" description="Helical" evidence="9">
    <location>
        <begin position="174"/>
        <end position="194"/>
    </location>
</feature>
<keyword evidence="8 9" id="KW-0472">Membrane</keyword>
<gene>
    <name evidence="11" type="ORF">B0I31_102497</name>
</gene>
<feature type="transmembrane region" description="Helical" evidence="9">
    <location>
        <begin position="218"/>
        <end position="241"/>
    </location>
</feature>
<proteinExistence type="inferred from homology"/>
<reference evidence="11 12" key="1">
    <citation type="submission" date="2018-03" db="EMBL/GenBank/DDBJ databases">
        <title>Genomic Encyclopedia of Type Strains, Phase III (KMG-III): the genomes of soil and plant-associated and newly described type strains.</title>
        <authorList>
            <person name="Whitman W."/>
        </authorList>
    </citation>
    <scope>NUCLEOTIDE SEQUENCE [LARGE SCALE GENOMIC DNA]</scope>
    <source>
        <strain evidence="11 12">CGMCC 4.7097</strain>
    </source>
</reference>
<dbReference type="AlphaFoldDB" id="A0A2P8IGC4"/>